<keyword evidence="1" id="KW-0175">Coiled coil</keyword>
<evidence type="ECO:0000313" key="4">
    <source>
        <dbReference type="EMBL" id="KAJ3500836.1"/>
    </source>
</evidence>
<feature type="region of interest" description="Disordered" evidence="2">
    <location>
        <begin position="891"/>
        <end position="925"/>
    </location>
</feature>
<evidence type="ECO:0000313" key="5">
    <source>
        <dbReference type="Proteomes" id="UP001148786"/>
    </source>
</evidence>
<dbReference type="Pfam" id="PF20722">
    <property type="entry name" value="DUF6830"/>
    <property type="match status" value="1"/>
</dbReference>
<accession>A0A9W8JSP9</accession>
<dbReference type="OrthoDB" id="2418900at2759"/>
<feature type="coiled-coil region" evidence="1">
    <location>
        <begin position="38"/>
        <end position="86"/>
    </location>
</feature>
<feature type="compositionally biased region" description="Polar residues" evidence="2">
    <location>
        <begin position="906"/>
        <end position="918"/>
    </location>
</feature>
<evidence type="ECO:0000259" key="3">
    <source>
        <dbReference type="Pfam" id="PF20722"/>
    </source>
</evidence>
<evidence type="ECO:0000256" key="2">
    <source>
        <dbReference type="SAM" id="MobiDB-lite"/>
    </source>
</evidence>
<feature type="region of interest" description="Disordered" evidence="2">
    <location>
        <begin position="939"/>
        <end position="996"/>
    </location>
</feature>
<sequence>MQLENLPEPTKNVHSSNDKLEGRLDTNQDAFTNLQAAYKAMEDKHLWANQELDRLKERIEKKEVENRELQQKLDMASQRMNQVQNLLQAGMLLLDDEEDLELVDQDASLSDLDEDFGPQEPIDFEEQRRRVERVHEDWMQNEEDAFFFLEEEVVDVDVDVDVGEAGPGPNEEDESRIHINYKGAGTCIGKNATVYNRWKDFFEDQETSFDEPNAFNIVPEDGEGPPGSNPFAPFATEMDWRVAKWVVEDGIGHQSFDRLLQIPGLWEKLGLSFDNIRQLHQKIDNVIPERAGAWKAEDLFFNDQPDVPYTIRYRCPLEAVKSLWGDPSLAKYLVYRPQKVFSNENRKTRIYTEMWTGDWWHSIQKKLPAGATIAPIIIATDKTQLTQFSGGKSAYPVYLTLGNIPKSIRRKPSKRACILLGYLPCAAMLKASNNTKKNICIRNQRLFHEAMCLMLEPLIKAGKEGVDMTGGNGEIQQVYPILACYVANFPEQCLVSCTKYGTCPKCRTPAKDLQNPNPAEPRTAEWTLGIIEEGRRNGKGANGAYKYCMERDVSGSVHRPFWEGFPHFDIHKSITPDILHQLYQGLFLRYLDLNVKIWHAFSLAVLEETFVTNIRKYSRPFSTSFILHNIDVMMMVGNGKQHLVEGLLRKDMNIPKLHSFLHYEESIRLFGTTDNYNTEMFERFHIDFAKEGFRASNKRDVFPQMVMWLSHREKVSMFDSYLEAQDCLTKPSPKRKRKVTERTAYGIAEHSPFPSQPISLIETKHNAPRFSQHLKEYLNKLRPHPSTNRIAHLYDLPFYQVDVFTQFKFHPHLLHDDVANPDEEENDTVKAHPCSQKNPSGRFDTVVALHTDEAQSVGIEVLHPPNLFVMTSVASGFGYAYYPTYRTNDATSTVTEPRPTAIATPHRSSIPATISRSTPPAPTPKSICKCCSTENYLQERPSSELNKDGASISSDNLATPATPITPKLKDDNTQNAGSVAGTTLEPEDTSTEDSNINPLVKRIKKFLNEPDFENPLRIDCSKADFEAIEQEAESGVLMNTNFNRLRIQYFDERMILEWPTIPHEIASVLTHFATSRGELARDYVTPIGSPTIRLFLGKETKIPDLCFYDNTGQRAERNTKDFTQADYYPCTMVEVAVTQTDAAVNHAAAKSLIGSSGNVQCVIVFKVRIAGTTPDKELKRLTMELWIMQTKLVYEDMCEIKDKPYLKNQVLQDDFTPSDGTGNDAGLIFYGFEDDMDANSTADAKVLRKHTVTRFTHKISGDTLWDYQFYPYCEQHTMKEVPIRALWFVRSFHPNGQLNSRSTIMTIKTQEIVEAVQKLITTDNMQSHSAD</sequence>
<gene>
    <name evidence="4" type="ORF">NLJ89_g9614</name>
</gene>
<organism evidence="4 5">
    <name type="scientific">Agrocybe chaxingu</name>
    <dbReference type="NCBI Taxonomy" id="84603"/>
    <lineage>
        <taxon>Eukaryota</taxon>
        <taxon>Fungi</taxon>
        <taxon>Dikarya</taxon>
        <taxon>Basidiomycota</taxon>
        <taxon>Agaricomycotina</taxon>
        <taxon>Agaricomycetes</taxon>
        <taxon>Agaricomycetidae</taxon>
        <taxon>Agaricales</taxon>
        <taxon>Agaricineae</taxon>
        <taxon>Strophariaceae</taxon>
        <taxon>Agrocybe</taxon>
    </lineage>
</organism>
<dbReference type="Proteomes" id="UP001148786">
    <property type="component" value="Unassembled WGS sequence"/>
</dbReference>
<dbReference type="EMBL" id="JANKHO010001536">
    <property type="protein sequence ID" value="KAJ3500836.1"/>
    <property type="molecule type" value="Genomic_DNA"/>
</dbReference>
<name>A0A9W8JSP9_9AGAR</name>
<feature type="region of interest" description="Disordered" evidence="2">
    <location>
        <begin position="1"/>
        <end position="23"/>
    </location>
</feature>
<protein>
    <recommendedName>
        <fullName evidence="3">DUF6830 domain-containing protein</fullName>
    </recommendedName>
</protein>
<dbReference type="Pfam" id="PF18759">
    <property type="entry name" value="Plavaka"/>
    <property type="match status" value="1"/>
</dbReference>
<proteinExistence type="predicted"/>
<comment type="caution">
    <text evidence="4">The sequence shown here is derived from an EMBL/GenBank/DDBJ whole genome shotgun (WGS) entry which is preliminary data.</text>
</comment>
<reference evidence="4" key="1">
    <citation type="submission" date="2022-07" db="EMBL/GenBank/DDBJ databases">
        <title>Genome Sequence of Agrocybe chaxingu.</title>
        <authorList>
            <person name="Buettner E."/>
        </authorList>
    </citation>
    <scope>NUCLEOTIDE SEQUENCE</scope>
    <source>
        <strain evidence="4">MP-N11</strain>
    </source>
</reference>
<feature type="domain" description="DUF6830" evidence="3">
    <location>
        <begin position="723"/>
        <end position="850"/>
    </location>
</feature>
<evidence type="ECO:0000256" key="1">
    <source>
        <dbReference type="SAM" id="Coils"/>
    </source>
</evidence>
<dbReference type="InterPro" id="IPR049233">
    <property type="entry name" value="DUF6830"/>
</dbReference>
<keyword evidence="5" id="KW-1185">Reference proteome</keyword>
<dbReference type="InterPro" id="IPR041078">
    <property type="entry name" value="Plavaka"/>
</dbReference>